<dbReference type="GeneID" id="26010314"/>
<sequence>MSSKRMSDLPFVEGVSAGIVTWILGYVLAYLIVAPDIRESSINRLVDAFDGAPATYEMVGWVFYNAHFVDTVFQSVPLLGSTASTYIGGEDGFTTLLYLIPVGLLVAAGLALARYQGSTTPTRGMLVGVTAVPGYLLLSIAGVFLFEVNALGASGAPDLLPAIGLAGIAYPLVFAGAGGALGGFLEQRE</sequence>
<name>A0A0F7PCU8_9EURY</name>
<feature type="transmembrane region" description="Helical" evidence="1">
    <location>
        <begin position="159"/>
        <end position="185"/>
    </location>
</feature>
<dbReference type="Proteomes" id="UP000069906">
    <property type="component" value="Chromosome"/>
</dbReference>
<keyword evidence="6" id="KW-1185">Reference proteome</keyword>
<gene>
    <name evidence="4" type="ORF">HLASA_0958</name>
    <name evidence="3" type="ORF">HLASF_0969</name>
</gene>
<dbReference type="STRING" id="1604004.HLASA_0958"/>
<dbReference type="EMBL" id="CP011564">
    <property type="protein sequence ID" value="ALG81855.1"/>
    <property type="molecule type" value="Genomic_DNA"/>
</dbReference>
<dbReference type="KEGG" id="hsu:HLASF_0969"/>
<evidence type="ECO:0000313" key="3">
    <source>
        <dbReference type="EMBL" id="AKH97459.1"/>
    </source>
</evidence>
<organism evidence="3 6">
    <name type="scientific">Halanaeroarchaeum sulfurireducens</name>
    <dbReference type="NCBI Taxonomy" id="1604004"/>
    <lineage>
        <taxon>Archaea</taxon>
        <taxon>Methanobacteriati</taxon>
        <taxon>Methanobacteriota</taxon>
        <taxon>Stenosarchaea group</taxon>
        <taxon>Halobacteria</taxon>
        <taxon>Halobacteriales</taxon>
        <taxon>Halobacteriaceae</taxon>
        <taxon>Halanaeroarchaeum</taxon>
    </lineage>
</organism>
<evidence type="ECO:0000256" key="1">
    <source>
        <dbReference type="SAM" id="Phobius"/>
    </source>
</evidence>
<dbReference type="Pfam" id="PF25933">
    <property type="entry name" value="DUF7978"/>
    <property type="match status" value="1"/>
</dbReference>
<evidence type="ECO:0000313" key="5">
    <source>
        <dbReference type="Proteomes" id="UP000060390"/>
    </source>
</evidence>
<accession>A0A0F7PCU8</accession>
<keyword evidence="1" id="KW-0472">Membrane</keyword>
<reference evidence="4 5" key="3">
    <citation type="journal article" date="2016" name="Stand. Genomic Sci.">
        <title>Complete genome sequence of 'Halanaeroarchaeum sulfurireducens' M27-SA2, a sulfur-reducing and acetate-oxidizing haloarchaeon from the deep-sea hypersaline anoxic lake Medee.</title>
        <authorList>
            <person name="Messina E."/>
            <person name="Sorokin D.Y."/>
            <person name="Kublanov I.V."/>
            <person name="Toshchakov S."/>
            <person name="Lopatina A."/>
            <person name="Arcadi E."/>
            <person name="Smedile F."/>
            <person name="La Spada G."/>
            <person name="La Cono V."/>
            <person name="Yakimov M.M."/>
        </authorList>
    </citation>
    <scope>NUCLEOTIDE SEQUENCE [LARGE SCALE GENOMIC DNA]</scope>
    <source>
        <strain evidence="4 5">M27-SA2</strain>
    </source>
</reference>
<keyword evidence="1" id="KW-0812">Transmembrane</keyword>
<dbReference type="KEGG" id="hsf:HLASA_0958"/>
<feature type="transmembrane region" description="Helical" evidence="1">
    <location>
        <begin position="12"/>
        <end position="33"/>
    </location>
</feature>
<evidence type="ECO:0000259" key="2">
    <source>
        <dbReference type="Pfam" id="PF25933"/>
    </source>
</evidence>
<evidence type="ECO:0000313" key="6">
    <source>
        <dbReference type="Proteomes" id="UP000069906"/>
    </source>
</evidence>
<keyword evidence="1" id="KW-1133">Transmembrane helix</keyword>
<dbReference type="PATRIC" id="fig|1604004.4.peg.1015"/>
<dbReference type="OrthoDB" id="270777at2157"/>
<feature type="domain" description="DUF7978" evidence="2">
    <location>
        <begin position="4"/>
        <end position="185"/>
    </location>
</feature>
<dbReference type="EMBL" id="CP008874">
    <property type="protein sequence ID" value="AKH97459.1"/>
    <property type="molecule type" value="Genomic_DNA"/>
</dbReference>
<reference evidence="5" key="2">
    <citation type="submission" date="2015-05" db="EMBL/GenBank/DDBJ databases">
        <title>Complete genome sequence of Halanaeroarchaeum sulfurireducens type strain M27-SA2, a sulfate-reducer haloarchaeon from marine anoxic lake Medee.</title>
        <authorList>
            <person name="Messina E."/>
            <person name="Kublanov I.V."/>
            <person name="Toshchakov S."/>
            <person name="Arcadi E."/>
            <person name="La Spada G."/>
            <person name="La Cono V."/>
            <person name="Yakimov M.M."/>
        </authorList>
    </citation>
    <scope>NUCLEOTIDE SEQUENCE [LARGE SCALE GENOMIC DNA]</scope>
    <source>
        <strain evidence="5">M27-SA2</strain>
    </source>
</reference>
<dbReference type="InterPro" id="IPR058284">
    <property type="entry name" value="DUF7978"/>
</dbReference>
<dbReference type="AlphaFoldDB" id="A0A0F7PCU8"/>
<protein>
    <recommendedName>
        <fullName evidence="2">DUF7978 domain-containing protein</fullName>
    </recommendedName>
</protein>
<proteinExistence type="predicted"/>
<feature type="transmembrane region" description="Helical" evidence="1">
    <location>
        <begin position="95"/>
        <end position="113"/>
    </location>
</feature>
<dbReference type="RefSeq" id="WP_050048215.1">
    <property type="nucleotide sequence ID" value="NZ_CP008874.1"/>
</dbReference>
<feature type="transmembrane region" description="Helical" evidence="1">
    <location>
        <begin position="125"/>
        <end position="147"/>
    </location>
</feature>
<dbReference type="HOGENOM" id="CLU_100471_0_0_2"/>
<evidence type="ECO:0000313" key="4">
    <source>
        <dbReference type="EMBL" id="ALG81855.1"/>
    </source>
</evidence>
<reference evidence="3 6" key="1">
    <citation type="journal article" date="2015" name="ISME J.">
        <title>Elemental sulfur and acetate can support life of a novel strictly anaerobic haloarchaeon.</title>
        <authorList>
            <person name="Sorokin D.Y."/>
            <person name="Kublanov I.V."/>
            <person name="Gavrilov S.N."/>
            <person name="Rojo D."/>
            <person name="Roman P."/>
            <person name="Golyshin P.N."/>
            <person name="Slepak V.Z."/>
            <person name="Smedile F."/>
            <person name="Ferrer M."/>
            <person name="Messina E."/>
            <person name="La Cono V."/>
            <person name="Yakimov M.M."/>
        </authorList>
    </citation>
    <scope>NUCLEOTIDE SEQUENCE [LARGE SCALE GENOMIC DNA]</scope>
    <source>
        <strain evidence="3 6">HSR2</strain>
    </source>
</reference>
<dbReference type="Proteomes" id="UP000060390">
    <property type="component" value="Chromosome"/>
</dbReference>